<reference evidence="7" key="2">
    <citation type="submission" date="2015-08" db="EMBL/GenBank/DDBJ databases">
        <title>Complete DNA Sequence of Pseudomonas syringae pv. actinidiae, the Causal Agent of Kiwifruit Canker Disease.</title>
        <authorList>
            <person name="Rikkerink E.H.A."/>
            <person name="Fineran P.C."/>
        </authorList>
    </citation>
    <scope>NUCLEOTIDE SEQUENCE</scope>
    <source>
        <strain evidence="7">SkMP5</strain>
    </source>
</reference>
<evidence type="ECO:0000313" key="8">
    <source>
        <dbReference type="Proteomes" id="UP000253740"/>
    </source>
</evidence>
<dbReference type="OrthoDB" id="9784896at2"/>
<dbReference type="SUPFAM" id="SSF52833">
    <property type="entry name" value="Thioredoxin-like"/>
    <property type="match status" value="1"/>
</dbReference>
<evidence type="ECO:0000256" key="4">
    <source>
        <dbReference type="SAM" id="SignalP"/>
    </source>
</evidence>
<evidence type="ECO:0000256" key="2">
    <source>
        <dbReference type="PIRNR" id="PIRNR001488"/>
    </source>
</evidence>
<evidence type="ECO:0000259" key="5">
    <source>
        <dbReference type="PROSITE" id="PS51352"/>
    </source>
</evidence>
<comment type="subcellular location">
    <subcellularLocation>
        <location evidence="2">Periplasm</location>
    </subcellularLocation>
</comment>
<evidence type="ECO:0000256" key="1">
    <source>
        <dbReference type="ARBA" id="ARBA00022729"/>
    </source>
</evidence>
<dbReference type="InterPro" id="IPR050824">
    <property type="entry name" value="Thiol_disulfide_DsbA"/>
</dbReference>
<keyword evidence="8" id="KW-1185">Reference proteome</keyword>
<dbReference type="InterPro" id="IPR013766">
    <property type="entry name" value="Thioredoxin_domain"/>
</dbReference>
<dbReference type="PANTHER" id="PTHR35891">
    <property type="entry name" value="THIOL:DISULFIDE INTERCHANGE PROTEIN DSBA"/>
    <property type="match status" value="1"/>
</dbReference>
<gene>
    <name evidence="6" type="ORF">MBSD_2067</name>
    <name evidence="7" type="ORF">MBSD_n0651</name>
</gene>
<dbReference type="STRING" id="1475481.GCA_000953855_00661"/>
<name>A0A0K8QLQ4_9GAMM</name>
<dbReference type="InterPro" id="IPR036249">
    <property type="entry name" value="Thioredoxin-like_sf"/>
</dbReference>
<dbReference type="Gene3D" id="3.40.30.10">
    <property type="entry name" value="Glutaredoxin"/>
    <property type="match status" value="1"/>
</dbReference>
<dbReference type="Pfam" id="PF13462">
    <property type="entry name" value="Thioredoxin_4"/>
    <property type="match status" value="1"/>
</dbReference>
<feature type="domain" description="Thioredoxin" evidence="5">
    <location>
        <begin position="20"/>
        <end position="166"/>
    </location>
</feature>
<evidence type="ECO:0000256" key="3">
    <source>
        <dbReference type="PIRSR" id="PIRSR001488-1"/>
    </source>
</evidence>
<keyword evidence="1 4" id="KW-0732">Signal</keyword>
<feature type="signal peptide" evidence="4">
    <location>
        <begin position="1"/>
        <end position="20"/>
    </location>
</feature>
<dbReference type="PROSITE" id="PS51257">
    <property type="entry name" value="PROKAR_LIPOPROTEIN"/>
    <property type="match status" value="1"/>
</dbReference>
<reference evidence="6" key="1">
    <citation type="submission" date="2015-03" db="EMBL/GenBank/DDBJ databases">
        <title>Draft genome sequence of Mizugakiibacter sediminis skMP5.</title>
        <authorList>
            <person name="Watanabe T."/>
            <person name="Kojima H."/>
            <person name="Fukui M."/>
        </authorList>
    </citation>
    <scope>NUCLEOTIDE SEQUENCE</scope>
    <source>
        <strain evidence="6">SkMP5</strain>
    </source>
</reference>
<dbReference type="EMBL" id="DF952381">
    <property type="protein sequence ID" value="GAN45518.1"/>
    <property type="molecule type" value="Genomic_DNA"/>
</dbReference>
<feature type="disulfide bond" description="Redox-active" evidence="3">
    <location>
        <begin position="65"/>
        <end position="68"/>
    </location>
</feature>
<dbReference type="CDD" id="cd03019">
    <property type="entry name" value="DsbA_DsbA"/>
    <property type="match status" value="1"/>
</dbReference>
<dbReference type="PROSITE" id="PS51352">
    <property type="entry name" value="THIOREDOXIN_2"/>
    <property type="match status" value="1"/>
</dbReference>
<organism evidence="7">
    <name type="scientific">Mizugakiibacter sediminis</name>
    <dbReference type="NCBI Taxonomy" id="1475481"/>
    <lineage>
        <taxon>Bacteria</taxon>
        <taxon>Pseudomonadati</taxon>
        <taxon>Pseudomonadota</taxon>
        <taxon>Gammaproteobacteria</taxon>
        <taxon>Lysobacterales</taxon>
        <taxon>Rhodanobacteraceae</taxon>
        <taxon>Mizugakiibacter</taxon>
    </lineage>
</organism>
<dbReference type="AlphaFoldDB" id="A0A0K8QLQ4"/>
<dbReference type="PIRSF" id="PIRSF001488">
    <property type="entry name" value="Tdi_protein"/>
    <property type="match status" value="1"/>
</dbReference>
<proteinExistence type="inferred from homology"/>
<protein>
    <recommendedName>
        <fullName evidence="2">Thiol:disulfide interchange protein</fullName>
    </recommendedName>
</protein>
<dbReference type="RefSeq" id="WP_082306450.1">
    <property type="nucleotide sequence ID" value="NZ_DF970159.1"/>
</dbReference>
<feature type="chain" id="PRO_5007414586" description="Thiol:disulfide interchange protein" evidence="4">
    <location>
        <begin position="21"/>
        <end position="227"/>
    </location>
</feature>
<dbReference type="PANTHER" id="PTHR35891:SF2">
    <property type="entry name" value="THIOL:DISULFIDE INTERCHANGE PROTEIN DSBA"/>
    <property type="match status" value="1"/>
</dbReference>
<sequence length="227" mass="24637">MMKRLPLLLASLLLTTACSAGSDATAPAAAAAPWVEGTHYFRIDPAQPLGRDGKVEVVEVFSYACPHCAHFAPYVDRLVAGLPKGVEFRMIPATFSPMWEPYARAFYAADALGLAQASHDAVFQAIWQAQSIPPQGATLDNFASFYAGRYMVAPQRFLEIAQSAQTDARLIADVKREQAWGIDGTPSIVVDGKYRADAGSAGGSFDKLVELTQWLVQRELDSKKRGN</sequence>
<dbReference type="GO" id="GO:0042597">
    <property type="term" value="C:periplasmic space"/>
    <property type="evidence" value="ECO:0007669"/>
    <property type="project" value="UniProtKB-SubCell"/>
</dbReference>
<dbReference type="HOGENOM" id="CLU_088255_1_0_6"/>
<keyword evidence="2" id="KW-1015">Disulfide bond</keyword>
<evidence type="ECO:0000313" key="7">
    <source>
        <dbReference type="EMBL" id="GAP65362.1"/>
    </source>
</evidence>
<dbReference type="InterPro" id="IPR023205">
    <property type="entry name" value="DsbA/DsbL"/>
</dbReference>
<keyword evidence="2" id="KW-0574">Periplasm</keyword>
<accession>A0A0K8QLQ4</accession>
<dbReference type="EMBL" id="DF970159">
    <property type="protein sequence ID" value="GAP65362.1"/>
    <property type="molecule type" value="Genomic_DNA"/>
</dbReference>
<dbReference type="Proteomes" id="UP000253740">
    <property type="component" value="Unassembled WGS sequence"/>
</dbReference>
<evidence type="ECO:0000313" key="6">
    <source>
        <dbReference type="EMBL" id="GAN45518.1"/>
    </source>
</evidence>
<dbReference type="InterPro" id="IPR012336">
    <property type="entry name" value="Thioredoxin-like_fold"/>
</dbReference>
<comment type="similarity">
    <text evidence="2">Belongs to the thioredoxin family.</text>
</comment>